<dbReference type="InterPro" id="IPR016181">
    <property type="entry name" value="Acyl_CoA_acyltransferase"/>
</dbReference>
<reference evidence="2" key="2">
    <citation type="submission" date="2021-09" db="EMBL/GenBank/DDBJ databases">
        <authorList>
            <person name="Gilroy R."/>
        </authorList>
    </citation>
    <scope>NUCLEOTIDE SEQUENCE</scope>
    <source>
        <strain evidence="2">1647</strain>
    </source>
</reference>
<dbReference type="InterPro" id="IPR000182">
    <property type="entry name" value="GNAT_dom"/>
</dbReference>
<dbReference type="EMBL" id="DYWO01000241">
    <property type="protein sequence ID" value="HJF49762.1"/>
    <property type="molecule type" value="Genomic_DNA"/>
</dbReference>
<dbReference type="Proteomes" id="UP000775129">
    <property type="component" value="Unassembled WGS sequence"/>
</dbReference>
<reference evidence="2" key="1">
    <citation type="journal article" date="2021" name="PeerJ">
        <title>Extensive microbial diversity within the chicken gut microbiome revealed by metagenomics and culture.</title>
        <authorList>
            <person name="Gilroy R."/>
            <person name="Ravi A."/>
            <person name="Getino M."/>
            <person name="Pursley I."/>
            <person name="Horton D.L."/>
            <person name="Alikhan N.F."/>
            <person name="Baker D."/>
            <person name="Gharbi K."/>
            <person name="Hall N."/>
            <person name="Watson M."/>
            <person name="Adriaenssens E.M."/>
            <person name="Foster-Nyarko E."/>
            <person name="Jarju S."/>
            <person name="Secka A."/>
            <person name="Antonio M."/>
            <person name="Oren A."/>
            <person name="Chaudhuri R.R."/>
            <person name="La Ragione R."/>
            <person name="Hildebrand F."/>
            <person name="Pallen M.J."/>
        </authorList>
    </citation>
    <scope>NUCLEOTIDE SEQUENCE</scope>
    <source>
        <strain evidence="2">1647</strain>
    </source>
</reference>
<dbReference type="GO" id="GO:0016747">
    <property type="term" value="F:acyltransferase activity, transferring groups other than amino-acyl groups"/>
    <property type="evidence" value="ECO:0007669"/>
    <property type="project" value="InterPro"/>
</dbReference>
<evidence type="ECO:0000313" key="3">
    <source>
        <dbReference type="Proteomes" id="UP000775129"/>
    </source>
</evidence>
<dbReference type="SUPFAM" id="SSF55729">
    <property type="entry name" value="Acyl-CoA N-acyltransferases (Nat)"/>
    <property type="match status" value="1"/>
</dbReference>
<protein>
    <submittedName>
        <fullName evidence="2">GNAT family N-acetyltransferase</fullName>
    </submittedName>
</protein>
<name>A0A921KQK3_9MICO</name>
<dbReference type="AlphaFoldDB" id="A0A921KQK3"/>
<dbReference type="PANTHER" id="PTHR43610:SF1">
    <property type="entry name" value="N-ACETYLTRANSFERASE DOMAIN-CONTAINING PROTEIN"/>
    <property type="match status" value="1"/>
</dbReference>
<accession>A0A921KQK3</accession>
<gene>
    <name evidence="2" type="ORF">K8W24_08175</name>
</gene>
<dbReference type="PANTHER" id="PTHR43610">
    <property type="entry name" value="BLL6696 PROTEIN"/>
    <property type="match status" value="1"/>
</dbReference>
<dbReference type="Gene3D" id="3.40.630.30">
    <property type="match status" value="1"/>
</dbReference>
<comment type="caution">
    <text evidence="2">The sequence shown here is derived from an EMBL/GenBank/DDBJ whole genome shotgun (WGS) entry which is preliminary data.</text>
</comment>
<evidence type="ECO:0000259" key="1">
    <source>
        <dbReference type="Pfam" id="PF13302"/>
    </source>
</evidence>
<feature type="domain" description="N-acetyltransferase" evidence="1">
    <location>
        <begin position="40"/>
        <end position="179"/>
    </location>
</feature>
<organism evidence="2 3">
    <name type="scientific">Brachybacterium paraconglomeratum</name>
    <dbReference type="NCBI Taxonomy" id="173362"/>
    <lineage>
        <taxon>Bacteria</taxon>
        <taxon>Bacillati</taxon>
        <taxon>Actinomycetota</taxon>
        <taxon>Actinomycetes</taxon>
        <taxon>Micrococcales</taxon>
        <taxon>Dermabacteraceae</taxon>
        <taxon>Brachybacterium</taxon>
    </lineage>
</organism>
<dbReference type="Pfam" id="PF13302">
    <property type="entry name" value="Acetyltransf_3"/>
    <property type="match status" value="1"/>
</dbReference>
<sequence>MTDRGAAERTAGGREERTRAVPTVPLPRLGPVTLAGHGIRLEPLAEAHVPGLQGVVADGEIHRLPFAPHVPAPETVRESVRGLLADVEAGTRLAWAVVRAADEQVVGLTTFMNLALADRGLEIGNTYLAGSVHRTGVNSAMKHLLLTHAFDELEMLRVEFRVHHLNVASRRAVEALGAQQDGILRAHRILPDGSVRHTVVYSILAHEWPGIRAMLEGRIGRTPHSARG</sequence>
<evidence type="ECO:0000313" key="2">
    <source>
        <dbReference type="EMBL" id="HJF49762.1"/>
    </source>
</evidence>
<proteinExistence type="predicted"/>